<dbReference type="EMBL" id="DVGZ01000045">
    <property type="protein sequence ID" value="HIR46947.1"/>
    <property type="molecule type" value="Genomic_DNA"/>
</dbReference>
<organism evidence="2 3">
    <name type="scientific">Candidatus Caccousia avicola</name>
    <dbReference type="NCBI Taxonomy" id="2840721"/>
    <lineage>
        <taxon>Bacteria</taxon>
        <taxon>Bacillati</taxon>
        <taxon>Bacillota</taxon>
        <taxon>Clostridia</taxon>
        <taxon>Eubacteriales</taxon>
        <taxon>Oscillospiraceae</taxon>
        <taxon>Oscillospiraceae incertae sedis</taxon>
        <taxon>Candidatus Caccousia</taxon>
    </lineage>
</organism>
<dbReference type="Pfam" id="PF12822">
    <property type="entry name" value="ECF_trnsprt"/>
    <property type="match status" value="1"/>
</dbReference>
<dbReference type="InterPro" id="IPR030949">
    <property type="entry name" value="ECF_S_folate_fam"/>
</dbReference>
<evidence type="ECO:0000256" key="1">
    <source>
        <dbReference type="SAM" id="Phobius"/>
    </source>
</evidence>
<comment type="caution">
    <text evidence="2">The sequence shown here is derived from an EMBL/GenBank/DDBJ whole genome shotgun (WGS) entry which is preliminary data.</text>
</comment>
<feature type="transmembrane region" description="Helical" evidence="1">
    <location>
        <begin position="93"/>
        <end position="120"/>
    </location>
</feature>
<keyword evidence="1" id="KW-1133">Transmembrane helix</keyword>
<accession>A0A9D1ALT2</accession>
<dbReference type="GO" id="GO:0022857">
    <property type="term" value="F:transmembrane transporter activity"/>
    <property type="evidence" value="ECO:0007669"/>
    <property type="project" value="InterPro"/>
</dbReference>
<keyword evidence="1" id="KW-0812">Transmembrane</keyword>
<gene>
    <name evidence="2" type="ORF">IAB89_04705</name>
</gene>
<protein>
    <submittedName>
        <fullName evidence="2">Folate family ECF transporter S component</fullName>
    </submittedName>
</protein>
<dbReference type="Proteomes" id="UP000824242">
    <property type="component" value="Unassembled WGS sequence"/>
</dbReference>
<name>A0A9D1ALT2_9FIRM</name>
<reference evidence="2" key="2">
    <citation type="journal article" date="2021" name="PeerJ">
        <title>Extensive microbial diversity within the chicken gut microbiome revealed by metagenomics and culture.</title>
        <authorList>
            <person name="Gilroy R."/>
            <person name="Ravi A."/>
            <person name="Getino M."/>
            <person name="Pursley I."/>
            <person name="Horton D.L."/>
            <person name="Alikhan N.F."/>
            <person name="Baker D."/>
            <person name="Gharbi K."/>
            <person name="Hall N."/>
            <person name="Watson M."/>
            <person name="Adriaenssens E.M."/>
            <person name="Foster-Nyarko E."/>
            <person name="Jarju S."/>
            <person name="Secka A."/>
            <person name="Antonio M."/>
            <person name="Oren A."/>
            <person name="Chaudhuri R.R."/>
            <person name="La Ragione R."/>
            <person name="Hildebrand F."/>
            <person name="Pallen M.J."/>
        </authorList>
    </citation>
    <scope>NUCLEOTIDE SEQUENCE</scope>
    <source>
        <strain evidence="2">ChiSxjej1B13-7958</strain>
    </source>
</reference>
<keyword evidence="1" id="KW-0472">Membrane</keyword>
<evidence type="ECO:0000313" key="3">
    <source>
        <dbReference type="Proteomes" id="UP000824242"/>
    </source>
</evidence>
<dbReference type="NCBIfam" id="TIGR04518">
    <property type="entry name" value="ECF_S_folT_fam"/>
    <property type="match status" value="1"/>
</dbReference>
<sequence length="163" mass="17721">MLVTLALLTAMNVVLTRFLGIQTPLVQINFSFVPVVLAALLYGPIPAAVVGGLGDFLGAILFPAGAYFPGFTLTAVLAGLVYGFFLYRKQAALWRAIAAVLLITVVLNMGLNTLWLWILMKDGVWGILSTRIPKYFLVAPVQILVTRALSGRLTEQFRRLIAA</sequence>
<evidence type="ECO:0000313" key="2">
    <source>
        <dbReference type="EMBL" id="HIR46947.1"/>
    </source>
</evidence>
<dbReference type="AlphaFoldDB" id="A0A9D1ALT2"/>
<reference evidence="2" key="1">
    <citation type="submission" date="2020-10" db="EMBL/GenBank/DDBJ databases">
        <authorList>
            <person name="Gilroy R."/>
        </authorList>
    </citation>
    <scope>NUCLEOTIDE SEQUENCE</scope>
    <source>
        <strain evidence="2">ChiSxjej1B13-7958</strain>
    </source>
</reference>
<feature type="transmembrane region" description="Helical" evidence="1">
    <location>
        <begin position="66"/>
        <end position="87"/>
    </location>
</feature>
<feature type="transmembrane region" description="Helical" evidence="1">
    <location>
        <begin position="32"/>
        <end position="54"/>
    </location>
</feature>
<proteinExistence type="predicted"/>
<dbReference type="InterPro" id="IPR024529">
    <property type="entry name" value="ECF_trnsprt_substrate-spec"/>
</dbReference>
<dbReference type="Gene3D" id="1.10.1760.20">
    <property type="match status" value="1"/>
</dbReference>